<accession>A0A0D3FL97</accession>
<protein>
    <submittedName>
        <fullName evidence="2">Uncharacterized protein</fullName>
    </submittedName>
</protein>
<dbReference type="HOGENOM" id="CLU_1909939_0_0_1"/>
<proteinExistence type="predicted"/>
<reference evidence="2" key="2">
    <citation type="submission" date="2015-03" db="UniProtKB">
        <authorList>
            <consortium name="EnsemblPlants"/>
        </authorList>
    </citation>
    <scope>IDENTIFICATION</scope>
</reference>
<evidence type="ECO:0000256" key="1">
    <source>
        <dbReference type="SAM" id="MobiDB-lite"/>
    </source>
</evidence>
<dbReference type="AlphaFoldDB" id="A0A0D3FL97"/>
<feature type="region of interest" description="Disordered" evidence="1">
    <location>
        <begin position="53"/>
        <end position="73"/>
    </location>
</feature>
<organism evidence="2">
    <name type="scientific">Oryza barthii</name>
    <dbReference type="NCBI Taxonomy" id="65489"/>
    <lineage>
        <taxon>Eukaryota</taxon>
        <taxon>Viridiplantae</taxon>
        <taxon>Streptophyta</taxon>
        <taxon>Embryophyta</taxon>
        <taxon>Tracheophyta</taxon>
        <taxon>Spermatophyta</taxon>
        <taxon>Magnoliopsida</taxon>
        <taxon>Liliopsida</taxon>
        <taxon>Poales</taxon>
        <taxon>Poaceae</taxon>
        <taxon>BOP clade</taxon>
        <taxon>Oryzoideae</taxon>
        <taxon>Oryzeae</taxon>
        <taxon>Oryzinae</taxon>
        <taxon>Oryza</taxon>
    </lineage>
</organism>
<dbReference type="Gramene" id="OBART03G26020.1">
    <property type="protein sequence ID" value="OBART03G26020.1"/>
    <property type="gene ID" value="OBART03G26020"/>
</dbReference>
<feature type="compositionally biased region" description="Basic and acidic residues" evidence="1">
    <location>
        <begin position="1"/>
        <end position="11"/>
    </location>
</feature>
<feature type="region of interest" description="Disordered" evidence="1">
    <location>
        <begin position="1"/>
        <end position="24"/>
    </location>
</feature>
<evidence type="ECO:0000313" key="3">
    <source>
        <dbReference type="Proteomes" id="UP000026960"/>
    </source>
</evidence>
<name>A0A0D3FL97_9ORYZ</name>
<dbReference type="Proteomes" id="UP000026960">
    <property type="component" value="Chromosome 3"/>
</dbReference>
<keyword evidence="3" id="KW-1185">Reference proteome</keyword>
<evidence type="ECO:0000313" key="2">
    <source>
        <dbReference type="EnsemblPlants" id="OBART03G26020.1"/>
    </source>
</evidence>
<sequence length="133" mass="14419">MGVSEKRRKENEDEQEKEDYQIDGVDARRTEETLHCSITGIPFFSLFVSLRGEKKQEAPGSGPPHHWCGYGAGNDQSSHPFDGIVAHLDGSDCTSHRMEEVNRTPGCGLLSAAVDSVISALSRTSTTIGRAGD</sequence>
<dbReference type="EnsemblPlants" id="OBART03G26020.1">
    <property type="protein sequence ID" value="OBART03G26020.1"/>
    <property type="gene ID" value="OBART03G26020"/>
</dbReference>
<reference evidence="2" key="1">
    <citation type="journal article" date="2009" name="Rice">
        <title>De Novo Next Generation Sequencing of Plant Genomes.</title>
        <authorList>
            <person name="Rounsley S."/>
            <person name="Marri P.R."/>
            <person name="Yu Y."/>
            <person name="He R."/>
            <person name="Sisneros N."/>
            <person name="Goicoechea J.L."/>
            <person name="Lee S.J."/>
            <person name="Angelova A."/>
            <person name="Kudrna D."/>
            <person name="Luo M."/>
            <person name="Affourtit J."/>
            <person name="Desany B."/>
            <person name="Knight J."/>
            <person name="Niazi F."/>
            <person name="Egholm M."/>
            <person name="Wing R.A."/>
        </authorList>
    </citation>
    <scope>NUCLEOTIDE SEQUENCE [LARGE SCALE GENOMIC DNA]</scope>
    <source>
        <strain evidence="2">cv. IRGC 105608</strain>
    </source>
</reference>
<dbReference type="PaxDb" id="65489-OBART03G26020.1"/>